<feature type="compositionally biased region" description="Basic and acidic residues" evidence="3">
    <location>
        <begin position="270"/>
        <end position="279"/>
    </location>
</feature>
<reference evidence="5" key="1">
    <citation type="submission" date="2023-06" db="EMBL/GenBank/DDBJ databases">
        <title>Genomic analysis of the entomopathogenic nematode Steinernema hermaphroditum.</title>
        <authorList>
            <person name="Schwarz E.M."/>
            <person name="Heppert J.K."/>
            <person name="Baniya A."/>
            <person name="Schwartz H.T."/>
            <person name="Tan C.-H."/>
            <person name="Antoshechkin I."/>
            <person name="Sternberg P.W."/>
            <person name="Goodrich-Blair H."/>
            <person name="Dillman A.R."/>
        </authorList>
    </citation>
    <scope>NUCLEOTIDE SEQUENCE</scope>
    <source>
        <strain evidence="5">PS9179</strain>
        <tissue evidence="5">Whole animal</tissue>
    </source>
</reference>
<feature type="compositionally biased region" description="Basic and acidic residues" evidence="3">
    <location>
        <begin position="17"/>
        <end position="35"/>
    </location>
</feature>
<comment type="caution">
    <text evidence="5">The sequence shown here is derived from an EMBL/GenBank/DDBJ whole genome shotgun (WGS) entry which is preliminary data.</text>
</comment>
<dbReference type="Proteomes" id="UP001175271">
    <property type="component" value="Unassembled WGS sequence"/>
</dbReference>
<dbReference type="Pfam" id="PF00076">
    <property type="entry name" value="RRM_1"/>
    <property type="match status" value="1"/>
</dbReference>
<keyword evidence="6" id="KW-1185">Reference proteome</keyword>
<name>A0AA39GV58_9BILA</name>
<proteinExistence type="predicted"/>
<dbReference type="PROSITE" id="PS50102">
    <property type="entry name" value="RRM"/>
    <property type="match status" value="1"/>
</dbReference>
<evidence type="ECO:0000259" key="4">
    <source>
        <dbReference type="PROSITE" id="PS50102"/>
    </source>
</evidence>
<dbReference type="InterPro" id="IPR035979">
    <property type="entry name" value="RBD_domain_sf"/>
</dbReference>
<evidence type="ECO:0000256" key="2">
    <source>
        <dbReference type="PROSITE-ProRule" id="PRU00176"/>
    </source>
</evidence>
<dbReference type="SMART" id="SM00360">
    <property type="entry name" value="RRM"/>
    <property type="match status" value="1"/>
</dbReference>
<feature type="region of interest" description="Disordered" evidence="3">
    <location>
        <begin position="1"/>
        <end position="37"/>
    </location>
</feature>
<evidence type="ECO:0000256" key="3">
    <source>
        <dbReference type="SAM" id="MobiDB-lite"/>
    </source>
</evidence>
<dbReference type="PANTHER" id="PTHR11176:SF57">
    <property type="entry name" value="PROTEIN BOULE"/>
    <property type="match status" value="1"/>
</dbReference>
<dbReference type="AlphaFoldDB" id="A0AA39GV58"/>
<protein>
    <recommendedName>
        <fullName evidence="4">RRM domain-containing protein</fullName>
    </recommendedName>
</protein>
<dbReference type="GO" id="GO:0003723">
    <property type="term" value="F:RNA binding"/>
    <property type="evidence" value="ECO:0007669"/>
    <property type="project" value="UniProtKB-UniRule"/>
</dbReference>
<dbReference type="InterPro" id="IPR000504">
    <property type="entry name" value="RRM_dom"/>
</dbReference>
<feature type="domain" description="RRM" evidence="4">
    <location>
        <begin position="49"/>
        <end position="129"/>
    </location>
</feature>
<dbReference type="InterPro" id="IPR012677">
    <property type="entry name" value="Nucleotide-bd_a/b_plait_sf"/>
</dbReference>
<evidence type="ECO:0000313" key="5">
    <source>
        <dbReference type="EMBL" id="KAK0393749.1"/>
    </source>
</evidence>
<evidence type="ECO:0000313" key="6">
    <source>
        <dbReference type="Proteomes" id="UP001175271"/>
    </source>
</evidence>
<gene>
    <name evidence="5" type="ORF">QR680_000387</name>
</gene>
<dbReference type="SUPFAM" id="SSF54928">
    <property type="entry name" value="RNA-binding domain, RBD"/>
    <property type="match status" value="1"/>
</dbReference>
<dbReference type="PANTHER" id="PTHR11176">
    <property type="entry name" value="BOULE-RELATED"/>
    <property type="match status" value="1"/>
</dbReference>
<dbReference type="Gene3D" id="3.30.70.330">
    <property type="match status" value="1"/>
</dbReference>
<feature type="compositionally biased region" description="Low complexity" evidence="3">
    <location>
        <begin position="222"/>
        <end position="236"/>
    </location>
</feature>
<keyword evidence="1 2" id="KW-0694">RNA-binding</keyword>
<feature type="region of interest" description="Disordered" evidence="3">
    <location>
        <begin position="221"/>
        <end position="279"/>
    </location>
</feature>
<dbReference type="EMBL" id="JAUCMV010000005">
    <property type="protein sequence ID" value="KAK0393749.1"/>
    <property type="molecule type" value="Genomic_DNA"/>
</dbReference>
<sequence length="279" mass="31585">MDCVILDLGPDVSADAGLERPPSKEDGEISSEPERQTVPVVPISEQKERKLFLGGLRAATTEADIRACFDEFGLIQEAVVIRKRADGHSEPKYFGYVTFQEKACAERALNSNKKHVILGRDIDVKPANRSYLHNRPKPPMRYRAHHPLDPLEHVEEPPPPEELPYSRTHKYGFYDHCADRGKKNREDAARLNWKKEKINIDDDDVQPMWSNKRKYTKEYVNSINSDSDSSRPTSSRCSDRPNRFASSLGFMKNMGMPIGGAPLRATGRRSTAESESSMK</sequence>
<accession>A0AA39GV58</accession>
<evidence type="ECO:0000256" key="1">
    <source>
        <dbReference type="ARBA" id="ARBA00022884"/>
    </source>
</evidence>
<organism evidence="5 6">
    <name type="scientific">Steinernema hermaphroditum</name>
    <dbReference type="NCBI Taxonomy" id="289476"/>
    <lineage>
        <taxon>Eukaryota</taxon>
        <taxon>Metazoa</taxon>
        <taxon>Ecdysozoa</taxon>
        <taxon>Nematoda</taxon>
        <taxon>Chromadorea</taxon>
        <taxon>Rhabditida</taxon>
        <taxon>Tylenchina</taxon>
        <taxon>Panagrolaimomorpha</taxon>
        <taxon>Strongyloidoidea</taxon>
        <taxon>Steinernematidae</taxon>
        <taxon>Steinernema</taxon>
    </lineage>
</organism>